<organism evidence="1 2">
    <name type="scientific">Neofusicoccum ribis</name>
    <dbReference type="NCBI Taxonomy" id="45134"/>
    <lineage>
        <taxon>Eukaryota</taxon>
        <taxon>Fungi</taxon>
        <taxon>Dikarya</taxon>
        <taxon>Ascomycota</taxon>
        <taxon>Pezizomycotina</taxon>
        <taxon>Dothideomycetes</taxon>
        <taxon>Dothideomycetes incertae sedis</taxon>
        <taxon>Botryosphaeriales</taxon>
        <taxon>Botryosphaeriaceae</taxon>
        <taxon>Neofusicoccum</taxon>
    </lineage>
</organism>
<gene>
    <name evidence="1" type="ORF">SLS56_000922</name>
</gene>
<name>A0ABR3TBU9_9PEZI</name>
<accession>A0ABR3TBU9</accession>
<dbReference type="EMBL" id="JAJVDC020000005">
    <property type="protein sequence ID" value="KAL1636828.1"/>
    <property type="molecule type" value="Genomic_DNA"/>
</dbReference>
<comment type="caution">
    <text evidence="1">The sequence shown here is derived from an EMBL/GenBank/DDBJ whole genome shotgun (WGS) entry which is preliminary data.</text>
</comment>
<sequence>MTRSKKNNPAVLVGLQYRGRLSLGENRTRLGPAAFHWSIIIRIPTHQQQFHRLDVTDGIVMDEAGTEDLNRRRDWVFRHQPSSTLAEIPRYLGAVEIGTLLPPSTTSDGAEAFFKALPLPRTDADPEENCVSWVRDAARELQKAGRSSGEFEVEDFMDFALHHADERIKDFTSQSDVVEYCPQGQRNSVFQAILRRVRSFKESS</sequence>
<dbReference type="Pfam" id="PF21858">
    <property type="entry name" value="DUF6914"/>
    <property type="match status" value="1"/>
</dbReference>
<protein>
    <submittedName>
        <fullName evidence="1">Uncharacterized protein</fullName>
    </submittedName>
</protein>
<proteinExistence type="predicted"/>
<dbReference type="InterPro" id="IPR054208">
    <property type="entry name" value="DUF6914"/>
</dbReference>
<evidence type="ECO:0000313" key="2">
    <source>
        <dbReference type="Proteomes" id="UP001521116"/>
    </source>
</evidence>
<dbReference type="Proteomes" id="UP001521116">
    <property type="component" value="Unassembled WGS sequence"/>
</dbReference>
<evidence type="ECO:0000313" key="1">
    <source>
        <dbReference type="EMBL" id="KAL1636828.1"/>
    </source>
</evidence>
<keyword evidence="2" id="KW-1185">Reference proteome</keyword>
<reference evidence="1 2" key="1">
    <citation type="submission" date="2024-02" db="EMBL/GenBank/DDBJ databases">
        <title>De novo assembly and annotation of 12 fungi associated with fruit tree decline syndrome in Ontario, Canada.</title>
        <authorList>
            <person name="Sulman M."/>
            <person name="Ellouze W."/>
            <person name="Ilyukhin E."/>
        </authorList>
    </citation>
    <scope>NUCLEOTIDE SEQUENCE [LARGE SCALE GENOMIC DNA]</scope>
    <source>
        <strain evidence="1 2">M1-105</strain>
    </source>
</reference>